<comment type="catalytic activity">
    <reaction evidence="1">
        <text>ATP-dependent breakage, passage and rejoining of double-stranded DNA.</text>
        <dbReference type="EC" id="5.6.2.2"/>
    </reaction>
</comment>
<evidence type="ECO:0000313" key="10">
    <source>
        <dbReference type="EMBL" id="AGC48962.1"/>
    </source>
</evidence>
<dbReference type="eggNOG" id="COG0187">
    <property type="taxonomic scope" value="Bacteria"/>
</dbReference>
<dbReference type="PANTHER" id="PTHR45866">
    <property type="entry name" value="DNA GYRASE/TOPOISOMERASE SUBUNIT B"/>
    <property type="match status" value="1"/>
</dbReference>
<keyword evidence="5" id="KW-0067">ATP-binding</keyword>
<accession>L7UN36</accession>
<dbReference type="InterPro" id="IPR036890">
    <property type="entry name" value="HATPase_C_sf"/>
</dbReference>
<dbReference type="PATRIC" id="fig|1278073.3.peg.7822"/>
<dbReference type="InterPro" id="IPR013506">
    <property type="entry name" value="Topo_IIA_bsu_dom2"/>
</dbReference>
<comment type="similarity">
    <text evidence="2">Belongs to the type II topoisomerase GyrB family.</text>
</comment>
<keyword evidence="7" id="KW-0238">DNA-binding</keyword>
<keyword evidence="4" id="KW-0547">Nucleotide-binding</keyword>
<dbReference type="InterPro" id="IPR020568">
    <property type="entry name" value="Ribosomal_Su5_D2-typ_SF"/>
</dbReference>
<dbReference type="EC" id="5.6.2.2" evidence="3"/>
<evidence type="ECO:0000256" key="4">
    <source>
        <dbReference type="ARBA" id="ARBA00022741"/>
    </source>
</evidence>
<dbReference type="RefSeq" id="WP_015353215.1">
    <property type="nucleotide sequence ID" value="NC_020126.1"/>
</dbReference>
<dbReference type="Proteomes" id="UP000011131">
    <property type="component" value="Chromosome"/>
</dbReference>
<dbReference type="Pfam" id="PF00204">
    <property type="entry name" value="DNA_gyraseB"/>
    <property type="match status" value="1"/>
</dbReference>
<dbReference type="Gene3D" id="3.30.565.10">
    <property type="entry name" value="Histidine kinase-like ATPase, C-terminal domain"/>
    <property type="match status" value="1"/>
</dbReference>
<keyword evidence="8" id="KW-0413">Isomerase</keyword>
<dbReference type="SUPFAM" id="SSF55874">
    <property type="entry name" value="ATPase domain of HSP90 chaperone/DNA topoisomerase II/histidine kinase"/>
    <property type="match status" value="1"/>
</dbReference>
<protein>
    <recommendedName>
        <fullName evidence="3">DNA topoisomerase (ATP-hydrolyzing)</fullName>
        <ecNumber evidence="3">5.6.2.2</ecNumber>
    </recommendedName>
</protein>
<feature type="domain" description="DNA topoisomerase type IIA subunit B" evidence="9">
    <location>
        <begin position="221"/>
        <end position="371"/>
    </location>
</feature>
<dbReference type="KEGG" id="msd:MYSTI_07690"/>
<evidence type="ECO:0000256" key="7">
    <source>
        <dbReference type="ARBA" id="ARBA00023125"/>
    </source>
</evidence>
<name>L7UN36_MYXSD</name>
<dbReference type="GO" id="GO:0003918">
    <property type="term" value="F:DNA topoisomerase type II (double strand cut, ATP-hydrolyzing) activity"/>
    <property type="evidence" value="ECO:0007669"/>
    <property type="project" value="UniProtKB-EC"/>
</dbReference>
<dbReference type="PANTHER" id="PTHR45866:SF1">
    <property type="entry name" value="DNA GYRASE SUBUNIT B, MITOCHONDRIAL"/>
    <property type="match status" value="1"/>
</dbReference>
<evidence type="ECO:0000313" key="11">
    <source>
        <dbReference type="Proteomes" id="UP000011131"/>
    </source>
</evidence>
<evidence type="ECO:0000256" key="2">
    <source>
        <dbReference type="ARBA" id="ARBA00010708"/>
    </source>
</evidence>
<evidence type="ECO:0000256" key="6">
    <source>
        <dbReference type="ARBA" id="ARBA00023029"/>
    </source>
</evidence>
<sequence length="379" mass="40903">MSRLDGEALCRAIRLRPGMYVGDTGGVGKSRLVETLLMLGVMGARGSRLKEVSVTLASDGAFSVGFDGLPWPLSEGVSPFTELEQWLGFVNFDIMARPPRGMPHGVILHTPYVDLGVLNALSSPLEVIAWHGGQTWRRTFREGLPVESSHDAAAEQAAPASGEGLHLTLTPDPSIFEPSSGFSVARLTERLTSLSALVPASTWRLRDEVSGTEVSFRREHGLADLCAERSASSRPLHAPWCFQGSIGETQVSLALQWGQDPAGASIFSWANHESCPRGGTHHDGLYRGLRTALRARMKTLGFPAESRSLPDAALSERLTAVMSLTIPSTLWHGPVKEELANPEVRGDVSKLVGNWMKQALASHPDVEARLLTLVGVPRP</sequence>
<organism evidence="10 11">
    <name type="scientific">Myxococcus stipitatus (strain DSM 14675 / JCM 12634 / Mx s8)</name>
    <dbReference type="NCBI Taxonomy" id="1278073"/>
    <lineage>
        <taxon>Bacteria</taxon>
        <taxon>Pseudomonadati</taxon>
        <taxon>Myxococcota</taxon>
        <taxon>Myxococcia</taxon>
        <taxon>Myxococcales</taxon>
        <taxon>Cystobacterineae</taxon>
        <taxon>Myxococcaceae</taxon>
        <taxon>Myxococcus</taxon>
    </lineage>
</organism>
<dbReference type="GO" id="GO:0003677">
    <property type="term" value="F:DNA binding"/>
    <property type="evidence" value="ECO:0007669"/>
    <property type="project" value="UniProtKB-KW"/>
</dbReference>
<evidence type="ECO:0000256" key="5">
    <source>
        <dbReference type="ARBA" id="ARBA00022840"/>
    </source>
</evidence>
<evidence type="ECO:0000256" key="1">
    <source>
        <dbReference type="ARBA" id="ARBA00000185"/>
    </source>
</evidence>
<dbReference type="GO" id="GO:0005524">
    <property type="term" value="F:ATP binding"/>
    <property type="evidence" value="ECO:0007669"/>
    <property type="project" value="UniProtKB-KW"/>
</dbReference>
<keyword evidence="6" id="KW-0799">Topoisomerase</keyword>
<dbReference type="SUPFAM" id="SSF54211">
    <property type="entry name" value="Ribosomal protein S5 domain 2-like"/>
    <property type="match status" value="1"/>
</dbReference>
<keyword evidence="11" id="KW-1185">Reference proteome</keyword>
<reference evidence="10 11" key="1">
    <citation type="journal article" date="2013" name="Genome Announc.">
        <title>Complete genome sequence of Myxococcus stipitatus strain DSM 14675, a fruiting myxobacterium.</title>
        <authorList>
            <person name="Huntley S."/>
            <person name="Kneip S."/>
            <person name="Treuner-Lange A."/>
            <person name="Sogaard-Andersen L."/>
        </authorList>
    </citation>
    <scope>NUCLEOTIDE SEQUENCE [LARGE SCALE GENOMIC DNA]</scope>
    <source>
        <strain evidence="11">DSM 14675 / JCM 12634 / Mx s8</strain>
    </source>
</reference>
<evidence type="ECO:0000256" key="3">
    <source>
        <dbReference type="ARBA" id="ARBA00012895"/>
    </source>
</evidence>
<dbReference type="GO" id="GO:0006265">
    <property type="term" value="P:DNA topological change"/>
    <property type="evidence" value="ECO:0007669"/>
    <property type="project" value="InterPro"/>
</dbReference>
<dbReference type="STRING" id="1278073.MYSTI_07690"/>
<dbReference type="InterPro" id="IPR014721">
    <property type="entry name" value="Ribsml_uS5_D2-typ_fold_subgr"/>
</dbReference>
<evidence type="ECO:0000259" key="9">
    <source>
        <dbReference type="Pfam" id="PF00204"/>
    </source>
</evidence>
<evidence type="ECO:0000256" key="8">
    <source>
        <dbReference type="ARBA" id="ARBA00023235"/>
    </source>
</evidence>
<dbReference type="HOGENOM" id="CLU_006146_3_1_7"/>
<dbReference type="AlphaFoldDB" id="L7UN36"/>
<dbReference type="Gene3D" id="3.30.230.10">
    <property type="match status" value="1"/>
</dbReference>
<proteinExistence type="inferred from homology"/>
<gene>
    <name evidence="10" type="ordered locus">MYSTI_07690</name>
</gene>
<dbReference type="EMBL" id="CP004025">
    <property type="protein sequence ID" value="AGC48962.1"/>
    <property type="molecule type" value="Genomic_DNA"/>
</dbReference>